<feature type="transmembrane region" description="Helical" evidence="15">
    <location>
        <begin position="461"/>
        <end position="485"/>
    </location>
</feature>
<keyword evidence="7" id="KW-0479">Metal-binding</keyword>
<dbReference type="SUPFAM" id="SSF56784">
    <property type="entry name" value="HAD-like"/>
    <property type="match status" value="1"/>
</dbReference>
<dbReference type="InterPro" id="IPR036163">
    <property type="entry name" value="HMA_dom_sf"/>
</dbReference>
<dbReference type="CDD" id="cd02079">
    <property type="entry name" value="P-type_ATPase_HM"/>
    <property type="match status" value="1"/>
</dbReference>
<comment type="subcellular location">
    <subcellularLocation>
        <location evidence="1">Cell membrane</location>
        <topology evidence="1">Multi-pass membrane protein</topology>
    </subcellularLocation>
</comment>
<keyword evidence="6 15" id="KW-0812">Transmembrane</keyword>
<evidence type="ECO:0000256" key="6">
    <source>
        <dbReference type="ARBA" id="ARBA00022692"/>
    </source>
</evidence>
<dbReference type="InterPro" id="IPR008250">
    <property type="entry name" value="ATPase_P-typ_transduc_dom_A_sf"/>
</dbReference>
<dbReference type="InterPro" id="IPR023298">
    <property type="entry name" value="ATPase_P-typ_TM_dom_sf"/>
</dbReference>
<feature type="transmembrane region" description="Helical" evidence="15">
    <location>
        <begin position="434"/>
        <end position="455"/>
    </location>
</feature>
<evidence type="ECO:0000313" key="17">
    <source>
        <dbReference type="EMBL" id="VAW72096.1"/>
    </source>
</evidence>
<feature type="transmembrane region" description="Helical" evidence="15">
    <location>
        <begin position="221"/>
        <end position="242"/>
    </location>
</feature>
<keyword evidence="3" id="KW-0813">Transport</keyword>
<keyword evidence="14 15" id="KW-0472">Membrane</keyword>
<evidence type="ECO:0000256" key="2">
    <source>
        <dbReference type="ARBA" id="ARBA00006024"/>
    </source>
</evidence>
<dbReference type="InterPro" id="IPR036412">
    <property type="entry name" value="HAD-like_sf"/>
</dbReference>
<feature type="domain" description="HMA" evidence="16">
    <location>
        <begin position="101"/>
        <end position="167"/>
    </location>
</feature>
<proteinExistence type="inferred from homology"/>
<evidence type="ECO:0000256" key="7">
    <source>
        <dbReference type="ARBA" id="ARBA00022723"/>
    </source>
</evidence>
<dbReference type="PROSITE" id="PS00154">
    <property type="entry name" value="ATPASE_E1_E2"/>
    <property type="match status" value="1"/>
</dbReference>
<evidence type="ECO:0000256" key="13">
    <source>
        <dbReference type="ARBA" id="ARBA00023065"/>
    </source>
</evidence>
<evidence type="ECO:0000256" key="8">
    <source>
        <dbReference type="ARBA" id="ARBA00022741"/>
    </source>
</evidence>
<keyword evidence="17" id="KW-0378">Hydrolase</keyword>
<dbReference type="InterPro" id="IPR021993">
    <property type="entry name" value="ATPase-cat-bd"/>
</dbReference>
<keyword evidence="4" id="KW-1003">Cell membrane</keyword>
<dbReference type="NCBIfam" id="TIGR01511">
    <property type="entry name" value="ATPase-IB1_Cu"/>
    <property type="match status" value="1"/>
</dbReference>
<comment type="similarity">
    <text evidence="2">Belongs to the cation transport ATPase (P-type) (TC 3.A.3) family. Type IB subfamily.</text>
</comment>
<dbReference type="SUPFAM" id="SSF55008">
    <property type="entry name" value="HMA, heavy metal-associated domain"/>
    <property type="match status" value="1"/>
</dbReference>
<evidence type="ECO:0000256" key="1">
    <source>
        <dbReference type="ARBA" id="ARBA00004651"/>
    </source>
</evidence>
<evidence type="ECO:0000256" key="9">
    <source>
        <dbReference type="ARBA" id="ARBA00022840"/>
    </source>
</evidence>
<protein>
    <submittedName>
        <fullName evidence="17">Type cbb3 cytochrome oxidase biogenesis protein CcoI Copper-translocating P-type ATPase</fullName>
        <ecNumber evidence="17">3.6.3.4</ecNumber>
    </submittedName>
</protein>
<keyword evidence="13" id="KW-0406">Ion transport</keyword>
<feature type="transmembrane region" description="Helical" evidence="15">
    <location>
        <begin position="282"/>
        <end position="300"/>
    </location>
</feature>
<feature type="transmembrane region" description="Helical" evidence="15">
    <location>
        <begin position="254"/>
        <end position="276"/>
    </location>
</feature>
<gene>
    <name evidence="17" type="ORF">MNBD_GAMMA12-3051</name>
</gene>
<evidence type="ECO:0000256" key="5">
    <source>
        <dbReference type="ARBA" id="ARBA00022553"/>
    </source>
</evidence>
<dbReference type="PANTHER" id="PTHR43520">
    <property type="entry name" value="ATP7, ISOFORM B"/>
    <property type="match status" value="1"/>
</dbReference>
<reference evidence="17" key="1">
    <citation type="submission" date="2018-06" db="EMBL/GenBank/DDBJ databases">
        <authorList>
            <person name="Zhirakovskaya E."/>
        </authorList>
    </citation>
    <scope>NUCLEOTIDE SEQUENCE</scope>
</reference>
<keyword evidence="11" id="KW-1278">Translocase</keyword>
<keyword evidence="8" id="KW-0547">Nucleotide-binding</keyword>
<dbReference type="PROSITE" id="PS01229">
    <property type="entry name" value="COF_2"/>
    <property type="match status" value="1"/>
</dbReference>
<dbReference type="InterPro" id="IPR018303">
    <property type="entry name" value="ATPase_P-typ_P_site"/>
</dbReference>
<dbReference type="AlphaFoldDB" id="A0A3B0YUA7"/>
<dbReference type="Gene3D" id="3.40.50.1000">
    <property type="entry name" value="HAD superfamily/HAD-like"/>
    <property type="match status" value="1"/>
</dbReference>
<evidence type="ECO:0000256" key="14">
    <source>
        <dbReference type="ARBA" id="ARBA00023136"/>
    </source>
</evidence>
<dbReference type="GO" id="GO:0005524">
    <property type="term" value="F:ATP binding"/>
    <property type="evidence" value="ECO:0007669"/>
    <property type="project" value="UniProtKB-KW"/>
</dbReference>
<dbReference type="InterPro" id="IPR023214">
    <property type="entry name" value="HAD_sf"/>
</dbReference>
<dbReference type="SFLD" id="SFLDG00002">
    <property type="entry name" value="C1.7:_P-type_atpase_like"/>
    <property type="match status" value="1"/>
</dbReference>
<dbReference type="NCBIfam" id="TIGR01494">
    <property type="entry name" value="ATPase_P-type"/>
    <property type="match status" value="1"/>
</dbReference>
<name>A0A3B0YUA7_9ZZZZ</name>
<evidence type="ECO:0000256" key="10">
    <source>
        <dbReference type="ARBA" id="ARBA00022842"/>
    </source>
</evidence>
<evidence type="ECO:0000259" key="16">
    <source>
        <dbReference type="PROSITE" id="PS50846"/>
    </source>
</evidence>
<accession>A0A3B0YUA7</accession>
<evidence type="ECO:0000256" key="4">
    <source>
        <dbReference type="ARBA" id="ARBA00022475"/>
    </source>
</evidence>
<dbReference type="Pfam" id="PF00122">
    <property type="entry name" value="E1-E2_ATPase"/>
    <property type="match status" value="1"/>
</dbReference>
<keyword evidence="9" id="KW-0067">ATP-binding</keyword>
<dbReference type="Gene3D" id="2.70.150.10">
    <property type="entry name" value="Calcium-transporting ATPase, cytoplasmic transduction domain A"/>
    <property type="match status" value="1"/>
</dbReference>
<dbReference type="FunFam" id="3.30.70.100:FF:000005">
    <property type="entry name" value="Copper-exporting P-type ATPase A"/>
    <property type="match status" value="1"/>
</dbReference>
<dbReference type="SUPFAM" id="SSF81665">
    <property type="entry name" value="Calcium ATPase, transmembrane domain M"/>
    <property type="match status" value="1"/>
</dbReference>
<sequence length="831" mass="91787">MNQKTSHTKDVMHCFHCGLTVPDNFSVCVTIAGQERPMCCHGCEAVAQTIVDTGNAEYYRHRTESAATAGDIVPEFLQQISLYDHDRVQKEFVRNIDDGLKEVDLILEGITCAACLWLNQKHLRCLPGVSQADVNYSTHRAHVVWDPTAIKLSEIVEAIVRIGYMAHPYDARRYQAIYKKQKNILLKRMGVAYVLGMQIMIMAVALYSGRWSGIAQEYSELFRWLSMGLVIPIFIFSAQPFFQSAWNDIKCFQAGVDVPVSIGLLIAMSASVVATISGQGEVYFDSLAMFVALLLSARYLELVTRYSAAQLSERFSQSVPVKAHRLCGDVEELIMATELKAGDKVRVRPGDIIPCDGKVIEGVSCTDESLLSGESKPVHKSVGSDVIGGTVNIEGILLLEVQHSMSESVFSSIVKMIEKAHFEKPSWTKMVDSLAPWFVLSVLTIAVFVASYWLYFYPADWVWVTVSVLIVSCPCALSLATPLALSAATKNLMSQGVLVGHAQLFEILPMAKYFVFDKTGTLTTGKFTIESVHVFNTVTDTDLLQIAASIEQYSEHPLAKVILKKNTQALSAVTDYRNTPGQGLKGDIEGLVYYLGSRDYVTQASQCSDYESLPPVDKGLSETWVAKQGEMLGCITMRDSVRPAAKPLIEYLQMTGYTVVMLSGDNRQAVNYFSEHLGITESASEMLPQDKLNYIKKLQENKHKVIMMGDGINDAPVLKQADVSLSLQHSTDLAIANSDCVILSDNLLKITELHSFSQKTRLTIRQNIGWALVYNLTVLPLAASGWVFPWLAASGMALSSFIVTLNSMRLLRLKNSVSSELSNQNLFVSGS</sequence>
<keyword evidence="10" id="KW-0460">Magnesium</keyword>
<dbReference type="EMBL" id="UOFL01000034">
    <property type="protein sequence ID" value="VAW72096.1"/>
    <property type="molecule type" value="Genomic_DNA"/>
</dbReference>
<dbReference type="Gene3D" id="3.30.70.100">
    <property type="match status" value="1"/>
</dbReference>
<evidence type="ECO:0000256" key="3">
    <source>
        <dbReference type="ARBA" id="ARBA00022448"/>
    </source>
</evidence>
<dbReference type="InterPro" id="IPR023299">
    <property type="entry name" value="ATPase_P-typ_cyto_dom_N"/>
</dbReference>
<dbReference type="SUPFAM" id="SSF81653">
    <property type="entry name" value="Calcium ATPase, transduction domain A"/>
    <property type="match status" value="1"/>
</dbReference>
<evidence type="ECO:0000256" key="11">
    <source>
        <dbReference type="ARBA" id="ARBA00022967"/>
    </source>
</evidence>
<dbReference type="InterPro" id="IPR027256">
    <property type="entry name" value="P-typ_ATPase_IB"/>
</dbReference>
<dbReference type="InterPro" id="IPR059000">
    <property type="entry name" value="ATPase_P-type_domA"/>
</dbReference>
<dbReference type="PANTHER" id="PTHR43520:SF5">
    <property type="entry name" value="CATION-TRANSPORTING P-TYPE ATPASE-RELATED"/>
    <property type="match status" value="1"/>
</dbReference>
<dbReference type="InterPro" id="IPR001757">
    <property type="entry name" value="P_typ_ATPase"/>
</dbReference>
<dbReference type="SFLD" id="SFLDF00027">
    <property type="entry name" value="p-type_atpase"/>
    <property type="match status" value="1"/>
</dbReference>
<keyword evidence="5" id="KW-0597">Phosphoprotein</keyword>
<dbReference type="GO" id="GO:0005886">
    <property type="term" value="C:plasma membrane"/>
    <property type="evidence" value="ECO:0007669"/>
    <property type="project" value="UniProtKB-SubCell"/>
</dbReference>
<dbReference type="GO" id="GO:0005507">
    <property type="term" value="F:copper ion binding"/>
    <property type="evidence" value="ECO:0007669"/>
    <property type="project" value="TreeGrafter"/>
</dbReference>
<evidence type="ECO:0000256" key="15">
    <source>
        <dbReference type="SAM" id="Phobius"/>
    </source>
</evidence>
<keyword evidence="12 15" id="KW-1133">Transmembrane helix</keyword>
<dbReference type="Gene3D" id="3.40.1110.10">
    <property type="entry name" value="Calcium-transporting ATPase, cytoplasmic domain N"/>
    <property type="match status" value="1"/>
</dbReference>
<dbReference type="GO" id="GO:0016887">
    <property type="term" value="F:ATP hydrolysis activity"/>
    <property type="evidence" value="ECO:0007669"/>
    <property type="project" value="InterPro"/>
</dbReference>
<dbReference type="Pfam" id="PF00403">
    <property type="entry name" value="HMA"/>
    <property type="match status" value="1"/>
</dbReference>
<dbReference type="EC" id="3.6.3.4" evidence="17"/>
<feature type="transmembrane region" description="Helical" evidence="15">
    <location>
        <begin position="768"/>
        <end position="787"/>
    </location>
</feature>
<dbReference type="Pfam" id="PF00702">
    <property type="entry name" value="Hydrolase"/>
    <property type="match status" value="1"/>
</dbReference>
<organism evidence="17">
    <name type="scientific">hydrothermal vent metagenome</name>
    <dbReference type="NCBI Taxonomy" id="652676"/>
    <lineage>
        <taxon>unclassified sequences</taxon>
        <taxon>metagenomes</taxon>
        <taxon>ecological metagenomes</taxon>
    </lineage>
</organism>
<dbReference type="PRINTS" id="PR00119">
    <property type="entry name" value="CATATPASE"/>
</dbReference>
<dbReference type="PROSITE" id="PS50846">
    <property type="entry name" value="HMA_2"/>
    <property type="match status" value="1"/>
</dbReference>
<dbReference type="InterPro" id="IPR006121">
    <property type="entry name" value="HMA_dom"/>
</dbReference>
<dbReference type="GO" id="GO:0055070">
    <property type="term" value="P:copper ion homeostasis"/>
    <property type="evidence" value="ECO:0007669"/>
    <property type="project" value="TreeGrafter"/>
</dbReference>
<dbReference type="NCBIfam" id="TIGR01525">
    <property type="entry name" value="ATPase-IB_hvy"/>
    <property type="match status" value="1"/>
</dbReference>
<dbReference type="GO" id="GO:0043682">
    <property type="term" value="F:P-type divalent copper transporter activity"/>
    <property type="evidence" value="ECO:0007669"/>
    <property type="project" value="TreeGrafter"/>
</dbReference>
<dbReference type="Pfam" id="PF12156">
    <property type="entry name" value="ATPase-cat_bd"/>
    <property type="match status" value="1"/>
</dbReference>
<evidence type="ECO:0000256" key="12">
    <source>
        <dbReference type="ARBA" id="ARBA00022989"/>
    </source>
</evidence>
<dbReference type="CDD" id="cd00371">
    <property type="entry name" value="HMA"/>
    <property type="match status" value="1"/>
</dbReference>
<dbReference type="InterPro" id="IPR044492">
    <property type="entry name" value="P_typ_ATPase_HD_dom"/>
</dbReference>
<feature type="transmembrane region" description="Helical" evidence="15">
    <location>
        <begin position="190"/>
        <end position="209"/>
    </location>
</feature>
<dbReference type="SFLD" id="SFLDS00003">
    <property type="entry name" value="Haloacid_Dehalogenase"/>
    <property type="match status" value="1"/>
</dbReference>